<name>A0AAI8M859_9BRAD</name>
<gene>
    <name evidence="1" type="ORF">S23_05240</name>
</gene>
<keyword evidence="2" id="KW-1185">Reference proteome</keyword>
<proteinExistence type="predicted"/>
<dbReference type="EMBL" id="AP012279">
    <property type="protein sequence ID" value="BAL73745.1"/>
    <property type="molecule type" value="Genomic_DNA"/>
</dbReference>
<sequence>MPTTATDESKFPSLLNKRRKEYLCRVFGSENGAVAGIQSEWDRMRLLARFRFEEAYARLWISDALRFCETAEDREEAIMAAHHSVAETEAWHRKALKRPALLHNGLMAKFIQPFGENARMPMDNYCTVGSAHESPVTAMCAQVSISRVRHLCYRAWSPDKTPGNVPEDWKPWFRDELEYQQQAYDAALETICRHYGSATGLPADIPAANHAAAACYWRRWQARQEMKARFEHDLYVIDHEEQQAHEAEEAAERKAEEVIDGIERHIEDVARGILYDVLAEQGESR</sequence>
<reference evidence="1 2" key="1">
    <citation type="journal article" date="2012" name="Microbes Environ.">
        <title>Complete genome sequence of Bradyrhizobium sp. S23321: insights into symbiosis evolution in soil oligotrophs.</title>
        <authorList>
            <person name="Okubo T."/>
            <person name="Tsukui T."/>
            <person name="Maita H."/>
            <person name="Okamoto S."/>
            <person name="Oshima K."/>
            <person name="Fujisawa T."/>
            <person name="Saito A."/>
            <person name="Futamata H."/>
            <person name="Hattori R."/>
            <person name="Shimomura Y."/>
            <person name="Haruta S."/>
            <person name="Morimoto S."/>
            <person name="Wang Y."/>
            <person name="Sakai Y."/>
            <person name="Hattori M."/>
            <person name="Aizawa S."/>
            <person name="Nagashima K.V.P."/>
            <person name="Masuda S."/>
            <person name="Hattori T."/>
            <person name="Yamashita A."/>
            <person name="Bao Z."/>
            <person name="Hayatsu M."/>
            <person name="Kajiya-Kanegae H."/>
            <person name="Yoshinaga I."/>
            <person name="Sakamoto K."/>
            <person name="Toyota K."/>
            <person name="Nakao M."/>
            <person name="Kohara M."/>
            <person name="Anda M."/>
            <person name="Niwa R."/>
            <person name="Jung-Hwan P."/>
            <person name="Sameshima-Saito R."/>
            <person name="Tokuda S."/>
            <person name="Yamamoto S."/>
            <person name="Yamamoto S."/>
            <person name="Yokoyama T."/>
            <person name="Akutsu T."/>
            <person name="Nakamura Y."/>
            <person name="Nakahira-Yanaka Y."/>
            <person name="Takada Hoshino Y."/>
            <person name="Hirakawa H."/>
            <person name="Mitsui H."/>
            <person name="Terasawa K."/>
            <person name="Itakura M."/>
            <person name="Sato S."/>
            <person name="Ikeda-Ohtsubo W."/>
            <person name="Sakakura N."/>
            <person name="Kaminuma E."/>
            <person name="Minamisawa K."/>
        </authorList>
    </citation>
    <scope>NUCLEOTIDE SEQUENCE [LARGE SCALE GENOMIC DNA]</scope>
    <source>
        <strain evidence="1 2">S23321</strain>
    </source>
</reference>
<dbReference type="KEGG" id="brs:S23_05240"/>
<dbReference type="AlphaFoldDB" id="A0AAI8M859"/>
<dbReference type="RefSeq" id="WP_014439155.1">
    <property type="nucleotide sequence ID" value="NC_017082.1"/>
</dbReference>
<protein>
    <submittedName>
        <fullName evidence="1">Uncharacterized protein</fullName>
    </submittedName>
</protein>
<accession>A0AAI8M859</accession>
<dbReference type="Proteomes" id="UP000007886">
    <property type="component" value="Chromosome"/>
</dbReference>
<organism evidence="1 2">
    <name type="scientific">Bradyrhizobium cosmicum</name>
    <dbReference type="NCBI Taxonomy" id="1404864"/>
    <lineage>
        <taxon>Bacteria</taxon>
        <taxon>Pseudomonadati</taxon>
        <taxon>Pseudomonadota</taxon>
        <taxon>Alphaproteobacteria</taxon>
        <taxon>Hyphomicrobiales</taxon>
        <taxon>Nitrobacteraceae</taxon>
        <taxon>Bradyrhizobium</taxon>
    </lineage>
</organism>
<evidence type="ECO:0000313" key="2">
    <source>
        <dbReference type="Proteomes" id="UP000007886"/>
    </source>
</evidence>
<evidence type="ECO:0000313" key="1">
    <source>
        <dbReference type="EMBL" id="BAL73745.1"/>
    </source>
</evidence>